<keyword evidence="3" id="KW-0175">Coiled coil</keyword>
<dbReference type="InterPro" id="IPR023578">
    <property type="entry name" value="Ras_GEF_dom_sf"/>
</dbReference>
<dbReference type="GO" id="GO:0005085">
    <property type="term" value="F:guanyl-nucleotide exchange factor activity"/>
    <property type="evidence" value="ECO:0007669"/>
    <property type="project" value="UniProtKB-KW"/>
</dbReference>
<evidence type="ECO:0000256" key="2">
    <source>
        <dbReference type="PROSITE-ProRule" id="PRU00168"/>
    </source>
</evidence>
<dbReference type="SUPFAM" id="SSF48366">
    <property type="entry name" value="Ras GEF"/>
    <property type="match status" value="1"/>
</dbReference>
<dbReference type="GO" id="GO:0048814">
    <property type="term" value="P:regulation of dendrite morphogenesis"/>
    <property type="evidence" value="ECO:0007669"/>
    <property type="project" value="TreeGrafter"/>
</dbReference>
<dbReference type="InterPro" id="IPR029899">
    <property type="entry name" value="KNDC1"/>
</dbReference>
<reference evidence="7" key="1">
    <citation type="submission" date="2021-02" db="EMBL/GenBank/DDBJ databases">
        <authorList>
            <person name="Nowell W R."/>
        </authorList>
    </citation>
    <scope>NUCLEOTIDE SEQUENCE</scope>
    <source>
        <strain evidence="7">Ploen Becks lab</strain>
    </source>
</reference>
<dbReference type="GO" id="GO:0032045">
    <property type="term" value="C:guanyl-nucleotide exchange factor complex"/>
    <property type="evidence" value="ECO:0007669"/>
    <property type="project" value="TreeGrafter"/>
</dbReference>
<proteinExistence type="predicted"/>
<evidence type="ECO:0000256" key="1">
    <source>
        <dbReference type="ARBA" id="ARBA00022658"/>
    </source>
</evidence>
<dbReference type="PANTHER" id="PTHR21560:SF0">
    <property type="entry name" value="KINASE NON-CATALYTIC C-LOBE DOMAIN-CONTAINING PROTEIN 1"/>
    <property type="match status" value="1"/>
</dbReference>
<evidence type="ECO:0000256" key="3">
    <source>
        <dbReference type="SAM" id="Coils"/>
    </source>
</evidence>
<protein>
    <submittedName>
        <fullName evidence="7">Uncharacterized protein</fullName>
    </submittedName>
</protein>
<name>A0A813QEC5_9BILA</name>
<dbReference type="PROSITE" id="PS50009">
    <property type="entry name" value="RASGEF_CAT"/>
    <property type="match status" value="1"/>
</dbReference>
<feature type="region of interest" description="Disordered" evidence="4">
    <location>
        <begin position="1179"/>
        <end position="1206"/>
    </location>
</feature>
<evidence type="ECO:0000256" key="4">
    <source>
        <dbReference type="SAM" id="MobiDB-lite"/>
    </source>
</evidence>
<keyword evidence="1 2" id="KW-0344">Guanine-nucleotide releasing factor</keyword>
<dbReference type="CDD" id="cd06224">
    <property type="entry name" value="REM"/>
    <property type="match status" value="1"/>
</dbReference>
<evidence type="ECO:0000313" key="7">
    <source>
        <dbReference type="EMBL" id="CAF0766607.1"/>
    </source>
</evidence>
<dbReference type="Pfam" id="PF00618">
    <property type="entry name" value="RasGEF_N"/>
    <property type="match status" value="1"/>
</dbReference>
<dbReference type="PROSITE" id="PS50212">
    <property type="entry name" value="RASGEF_NTER"/>
    <property type="match status" value="1"/>
</dbReference>
<dbReference type="GO" id="GO:0043025">
    <property type="term" value="C:neuronal cell body"/>
    <property type="evidence" value="ECO:0007669"/>
    <property type="project" value="TreeGrafter"/>
</dbReference>
<feature type="coiled-coil region" evidence="3">
    <location>
        <begin position="931"/>
        <end position="971"/>
    </location>
</feature>
<accession>A0A813QEC5</accession>
<feature type="region of interest" description="Disordered" evidence="4">
    <location>
        <begin position="283"/>
        <end position="302"/>
    </location>
</feature>
<dbReference type="Gene3D" id="1.10.840.10">
    <property type="entry name" value="Ras guanine-nucleotide exchange factors catalytic domain"/>
    <property type="match status" value="1"/>
</dbReference>
<dbReference type="InterPro" id="IPR000651">
    <property type="entry name" value="Ras-like_Gua-exchang_fac_N"/>
</dbReference>
<sequence length="1630" mass="188966">MAVRLNQSNLNVSNQTLNIEYHNVSFNSKTDSLKLANKIRKIKENLDQCHLNTNSNLNKSLNSTICSNSNLNDSVSRSSRVNSPSVYNTTKTSKYILVNHQNFDFELNNNPISLDNLSLEQFSEKISSDRDLIKNNGIQNVKHAVYSENVSRQSSIRSLITEKNSKFLPNTSVANMNNNFAKIKKFKAKSQANIEFKEYERDEVCLLNDWEKSNNPYEDSPVIENRKPPPRPSTRLGFQNDLVEWNSNNLEYSDNVTVASSSSSSNSKYQDFTEEYESILLTPQKSDNSQFTNGSTDKKKQTYKNLKKNDETESILSDLVTNLHFDDQKSTSYNSNFKLKEFQHEFDIQTTSDAYSDDNSLSLNNYNRLGQPSPSSSNMASVVIREKKIAQTKKLKNPTNNALNESLLMTKLQNHINTSLNGINPLSLNEDEKEQNYKRLSNTINNLFTNLIDNLEKQKNKDYLNEIENSDYSKYINSSVLNSSNYSIPKNKALANSNKDSNKDSGFNQELSSLNESKNQQQFRTNSQSCEIDSNLIRSKLKSFEFSTQAFNNDSNELSLMDRFLYNEQMVTEKNSKIEAVLQAFFYQNNMTLEDYSIIDYILNQEGISIKTFKQLIKEKYFNIEWPNELLLFLHQVVNERDSSTSESLCLNENIDQVSIYEDEFSIKSSEIETRLNTNGLSKSLIKTENVDFSPSSSTRSYRRLKEIKNSMNSRKRQNFLETSEEENVNNLKKSLNNSFAKRRERKGSLPEIVANPNDNLNDMQTSHCSIDSNMTLLNISKNDVSQRQSRKGAFVLESLRTSMFRSKSLTDLNNSLIKFDNNTSAQTRNTMMINSDNYNNTHKSIGANLNSIHLNTSGFSFVKYQVNDAENYTGLIWQCADMCYPEHKNKYKEFGWLMNGDKISIKAKLNEVQQRLTIEKNLKEKNLGLLEELNNNCDINQEKNSDKQMRERLINQLKVINDKIKELENMRLFVRICEINSYSLSQEDMEKFFQSPFNNSNDSNNNLQKAKSFLDIIKMLYGNEAICNGFVYQFFVTYRYICSSAELLEYFKQIFDKASNCLDISKNKAYLVLERTIDLIAMWLDGFFTIDFHQNQELLENLEYFLKTEIKSYDEKKQKILISLLQNPNIEFNLFSKKTKYFEKINEKYRKQESESVKKPRLFNGAAIKKRILNSSANLQKRARSSSKSKSMERSQYESRNQDELNTTTSSTIRIDFLLSDFTIDKIASQLTLLEWDNFLDIHVCHCLNSKAQGVNCDSKQPIDPNIINNQSCLFVDNYLSKSVYKMIQLNYLLTHWVAAEILMTDSVKNQALMIMKFLKIAKLCCDWTNFSSAFSIFEGLQDITIRNLPAWQHVSNKSIQTMEKIISFKILFQNDPFAIYNLTKTTNLPVIPPMHLFLLIVQQNEHGNFQLANGLWKWTKLGFLANLVDQIRNVQQHYECNLEPCEEFIENLLQRIYYLKDFDLNNLAETSFLDYQSQKLNSKNEKYVQECIDKYDLNELNRKMGKNGSPTNMLVANVKTESCFIDLIKNGITIDGKNYEEEPCVFRPIQSMKYVVNMDMKNVTKHPNITSRVYFAKKTLIGEFSYICRIRLIETRKCDRMYARILEKNNIKCETIDNRFKDGVEAKN</sequence>
<gene>
    <name evidence="7" type="ORF">OXX778_LOCUS4725</name>
</gene>
<dbReference type="SMART" id="SM00147">
    <property type="entry name" value="RasGEF"/>
    <property type="match status" value="1"/>
</dbReference>
<dbReference type="OrthoDB" id="10254377at2759"/>
<dbReference type="GO" id="GO:0030425">
    <property type="term" value="C:dendrite"/>
    <property type="evidence" value="ECO:0007669"/>
    <property type="project" value="TreeGrafter"/>
</dbReference>
<dbReference type="Pfam" id="PF00617">
    <property type="entry name" value="RasGEF"/>
    <property type="match status" value="1"/>
</dbReference>
<dbReference type="GO" id="GO:0007264">
    <property type="term" value="P:small GTPase-mediated signal transduction"/>
    <property type="evidence" value="ECO:0007669"/>
    <property type="project" value="InterPro"/>
</dbReference>
<dbReference type="Gene3D" id="1.20.870.10">
    <property type="entry name" value="Son of sevenless (SoS) protein Chain: S domain 1"/>
    <property type="match status" value="1"/>
</dbReference>
<feature type="domain" description="Ras-GEF" evidence="5">
    <location>
        <begin position="1224"/>
        <end position="1473"/>
    </location>
</feature>
<evidence type="ECO:0000313" key="8">
    <source>
        <dbReference type="Proteomes" id="UP000663879"/>
    </source>
</evidence>
<feature type="domain" description="N-terminal Ras-GEF" evidence="6">
    <location>
        <begin position="1005"/>
        <end position="1130"/>
    </location>
</feature>
<keyword evidence="8" id="KW-1185">Reference proteome</keyword>
<feature type="compositionally biased region" description="Basic and acidic residues" evidence="4">
    <location>
        <begin position="1191"/>
        <end position="1204"/>
    </location>
</feature>
<dbReference type="PANTHER" id="PTHR21560">
    <property type="entry name" value="VERY KIND PROTEIN"/>
    <property type="match status" value="1"/>
</dbReference>
<comment type="caution">
    <text evidence="7">The sequence shown here is derived from an EMBL/GenBank/DDBJ whole genome shotgun (WGS) entry which is preliminary data.</text>
</comment>
<organism evidence="7 8">
    <name type="scientific">Brachionus calyciflorus</name>
    <dbReference type="NCBI Taxonomy" id="104777"/>
    <lineage>
        <taxon>Eukaryota</taxon>
        <taxon>Metazoa</taxon>
        <taxon>Spiralia</taxon>
        <taxon>Gnathifera</taxon>
        <taxon>Rotifera</taxon>
        <taxon>Eurotatoria</taxon>
        <taxon>Monogononta</taxon>
        <taxon>Pseudotrocha</taxon>
        <taxon>Ploima</taxon>
        <taxon>Brachionidae</taxon>
        <taxon>Brachionus</taxon>
    </lineage>
</organism>
<evidence type="ECO:0000259" key="6">
    <source>
        <dbReference type="PROSITE" id="PS50212"/>
    </source>
</evidence>
<dbReference type="InterPro" id="IPR001895">
    <property type="entry name" value="RASGEF_cat_dom"/>
</dbReference>
<evidence type="ECO:0000259" key="5">
    <source>
        <dbReference type="PROSITE" id="PS50009"/>
    </source>
</evidence>
<feature type="compositionally biased region" description="Polar residues" evidence="4">
    <location>
        <begin position="283"/>
        <end position="295"/>
    </location>
</feature>
<dbReference type="InterPro" id="IPR036964">
    <property type="entry name" value="RASGEF_cat_dom_sf"/>
</dbReference>
<dbReference type="Proteomes" id="UP000663879">
    <property type="component" value="Unassembled WGS sequence"/>
</dbReference>
<dbReference type="EMBL" id="CAJNOC010000480">
    <property type="protein sequence ID" value="CAF0766607.1"/>
    <property type="molecule type" value="Genomic_DNA"/>
</dbReference>